<dbReference type="AlphaFoldDB" id="A0A1H3WW91"/>
<dbReference type="CDD" id="cd15482">
    <property type="entry name" value="Sialidase_non-viral"/>
    <property type="match status" value="1"/>
</dbReference>
<dbReference type="InterPro" id="IPR028974">
    <property type="entry name" value="TSP_type-3_rpt"/>
</dbReference>
<dbReference type="Pfam" id="PF13088">
    <property type="entry name" value="BNR_2"/>
    <property type="match status" value="1"/>
</dbReference>
<dbReference type="STRING" id="658218.SAMN05216562_1175"/>
<dbReference type="Gene3D" id="4.10.1080.10">
    <property type="entry name" value="TSP type-3 repeat"/>
    <property type="match status" value="2"/>
</dbReference>
<dbReference type="Proteomes" id="UP000198658">
    <property type="component" value="Unassembled WGS sequence"/>
</dbReference>
<dbReference type="InterPro" id="IPR011040">
    <property type="entry name" value="Sialidase"/>
</dbReference>
<gene>
    <name evidence="3" type="ORF">SAMN05216562_1175</name>
</gene>
<dbReference type="SUPFAM" id="SSF75005">
    <property type="entry name" value="Arabinanase/levansucrase/invertase"/>
    <property type="match status" value="1"/>
</dbReference>
<dbReference type="SUPFAM" id="SSF103647">
    <property type="entry name" value="TSP type-3 repeat"/>
    <property type="match status" value="1"/>
</dbReference>
<evidence type="ECO:0000259" key="2">
    <source>
        <dbReference type="Pfam" id="PF13088"/>
    </source>
</evidence>
<evidence type="ECO:0000313" key="4">
    <source>
        <dbReference type="Proteomes" id="UP000198658"/>
    </source>
</evidence>
<evidence type="ECO:0000313" key="3">
    <source>
        <dbReference type="EMBL" id="SDZ91393.1"/>
    </source>
</evidence>
<proteinExistence type="predicted"/>
<feature type="compositionally biased region" description="Acidic residues" evidence="1">
    <location>
        <begin position="233"/>
        <end position="280"/>
    </location>
</feature>
<dbReference type="GO" id="GO:0005509">
    <property type="term" value="F:calcium ion binding"/>
    <property type="evidence" value="ECO:0007669"/>
    <property type="project" value="InterPro"/>
</dbReference>
<feature type="compositionally biased region" description="Basic and acidic residues" evidence="1">
    <location>
        <begin position="311"/>
        <end position="327"/>
    </location>
</feature>
<dbReference type="EMBL" id="FNQO01000001">
    <property type="protein sequence ID" value="SDZ91393.1"/>
    <property type="molecule type" value="Genomic_DNA"/>
</dbReference>
<feature type="compositionally biased region" description="Acidic residues" evidence="1">
    <location>
        <begin position="188"/>
        <end position="205"/>
    </location>
</feature>
<name>A0A1H3WW91_9GAMM</name>
<feature type="compositionally biased region" description="Basic and acidic residues" evidence="1">
    <location>
        <begin position="281"/>
        <end position="291"/>
    </location>
</feature>
<dbReference type="Gene3D" id="2.120.10.10">
    <property type="match status" value="1"/>
</dbReference>
<feature type="compositionally biased region" description="Acidic residues" evidence="1">
    <location>
        <begin position="292"/>
        <end position="310"/>
    </location>
</feature>
<reference evidence="4" key="1">
    <citation type="submission" date="2016-10" db="EMBL/GenBank/DDBJ databases">
        <authorList>
            <person name="Varghese N."/>
            <person name="Submissions S."/>
        </authorList>
    </citation>
    <scope>NUCLEOTIDE SEQUENCE [LARGE SCALE GENOMIC DNA]</scope>
    <source>
        <strain evidence="4">CGMCC 1.10657</strain>
    </source>
</reference>
<feature type="region of interest" description="Disordered" evidence="1">
    <location>
        <begin position="183"/>
        <end position="328"/>
    </location>
</feature>
<dbReference type="InterPro" id="IPR023296">
    <property type="entry name" value="Glyco_hydro_beta-prop_sf"/>
</dbReference>
<protein>
    <submittedName>
        <fullName evidence="3">BNR repeat-like domain-containing protein</fullName>
    </submittedName>
</protein>
<organism evidence="3 4">
    <name type="scientific">Microbulbifer marinus</name>
    <dbReference type="NCBI Taxonomy" id="658218"/>
    <lineage>
        <taxon>Bacteria</taxon>
        <taxon>Pseudomonadati</taxon>
        <taxon>Pseudomonadota</taxon>
        <taxon>Gammaproteobacteria</taxon>
        <taxon>Cellvibrionales</taxon>
        <taxon>Microbulbiferaceae</taxon>
        <taxon>Microbulbifer</taxon>
    </lineage>
</organism>
<feature type="domain" description="Sialidase" evidence="2">
    <location>
        <begin position="494"/>
        <end position="733"/>
    </location>
</feature>
<evidence type="ECO:0000256" key="1">
    <source>
        <dbReference type="SAM" id="MobiDB-lite"/>
    </source>
</evidence>
<keyword evidence="4" id="KW-1185">Reference proteome</keyword>
<accession>A0A1H3WW91</accession>
<dbReference type="PANTHER" id="PTHR10199">
    <property type="entry name" value="THROMBOSPONDIN"/>
    <property type="match status" value="1"/>
</dbReference>
<sequence length="786" mass="86365">MSSGCGGGSSGDSADVSPAPVAVAPVTYTGVIIDSPIDNIHYRASSGHEGNTDNCGEFIFEEGDSVTFSIGDLVFDPIPARAGLTPLELFDAHDIHDRRVVNFARLVQTLDDDGDISVCINITKEGVEAVSNAGFTPEDFDMSEEDFTNSVKVQTLLTELNLSVIAGPEEVKVHLELSIRKSDKVDRDDDGTSNDEDHDDDGDGINDEHDLFPDDPSSGGDLDQDGIDSLHDSDDDGDGVSDEEDLWPYDSSESTDFDGDGIGDNADPDDDNDTVPDVVDEYPHDDTRSGDFDSDGLENLVDDDDDNDNVTDDRDAFPYDASEHSDWDCDGIGDTVDIDNDNDSIPDHQDRLIIGCVESAYPQEAPIRVLTKGFDPTFANAQPEDGWHIQFYTYSVDDPGNYLTEYTSGGAYNAQYDPWDQTWIIEYWAPRVPGKYRTEITLYCSMSPSACDTNFPYEEYKQEVSFTSSCSTESCTYELDDARGNYVSNSKSSSVRPGFVQRSNGQLVAVYTEFRDGGLASAVSHSDDGGKTWKVPTDLPAPVHGEPNMIETSGGTLMFLAMCSGLDICLFDSGDGVTWGRRNLTQNTSFAPCPEADCSQQDITSGSLTQLSDSSYVITYYLRVGDDIDVYVTRSADLQNWSTPAKVSSGAGWDFDPHLLETQSGDFYLVFVSYTKQALVIAKSPDLVNWQESYTVNWSPHLHMKPRLLEISGKPALFFASSYEFYYSYLTATGAFSAPQMLLENIPFGPEVKKLQDGQLGIMYEMDLNNQRDIFFEELPAPAVDF</sequence>
<dbReference type="PANTHER" id="PTHR10199:SF119">
    <property type="entry name" value="RE20510P"/>
    <property type="match status" value="1"/>
</dbReference>